<dbReference type="Pfam" id="PF01370">
    <property type="entry name" value="Epimerase"/>
    <property type="match status" value="1"/>
</dbReference>
<comment type="caution">
    <text evidence="2">The sequence shown here is derived from an EMBL/GenBank/DDBJ whole genome shotgun (WGS) entry which is preliminary data.</text>
</comment>
<evidence type="ECO:0000313" key="2">
    <source>
        <dbReference type="EMBL" id="KAA1191808.1"/>
    </source>
</evidence>
<name>A0A5B0WZM9_9GAMM</name>
<organism evidence="2 3">
    <name type="scientific">Pseudohalioglobus sediminis</name>
    <dbReference type="NCBI Taxonomy" id="2606449"/>
    <lineage>
        <taxon>Bacteria</taxon>
        <taxon>Pseudomonadati</taxon>
        <taxon>Pseudomonadota</taxon>
        <taxon>Gammaproteobacteria</taxon>
        <taxon>Cellvibrionales</taxon>
        <taxon>Halieaceae</taxon>
        <taxon>Pseudohalioglobus</taxon>
    </lineage>
</organism>
<dbReference type="CDD" id="cd05228">
    <property type="entry name" value="AR_FR_like_1_SDR_e"/>
    <property type="match status" value="1"/>
</dbReference>
<dbReference type="AlphaFoldDB" id="A0A5B0WZM9"/>
<accession>A0A5B0WZM9</accession>
<dbReference type="PANTHER" id="PTHR48079">
    <property type="entry name" value="PROTEIN YEEZ"/>
    <property type="match status" value="1"/>
</dbReference>
<dbReference type="SUPFAM" id="SSF51735">
    <property type="entry name" value="NAD(P)-binding Rossmann-fold domains"/>
    <property type="match status" value="1"/>
</dbReference>
<sequence length="331" mass="35828">MSKVLITGATGFIGNHVARLCLDQGDEVRAMVMPGEDRSPLAGMEVEFVEGNLLDPQSLAQAVQGVDKLYHLAALFAVWTKDPDLHYKINVEGTRHLMRAALAAGLEKIVYTSSIAAIGTDGKGTPSTEETPFASWHFASPYILSKYISHLEVKGMVKDGLPVTMVMPGLPFGPGDRAPTPTGTMIIGALQGKMKNYWDGGVCPVDVRDVAAGHVLAMDKGRVGESYILGNTDNNMSNQEFLQLVGRVAGIDNVGVKEISRNTMLRVARLAELFSKLTGKAPITTVKNSTYTMEHFYVDSSKAVRELGLPQTPVETAVRDSIEWFRANGYA</sequence>
<dbReference type="Proteomes" id="UP000323708">
    <property type="component" value="Unassembled WGS sequence"/>
</dbReference>
<dbReference type="InterPro" id="IPR051783">
    <property type="entry name" value="NAD(P)-dependent_oxidoreduct"/>
</dbReference>
<feature type="domain" description="NAD-dependent epimerase/dehydratase" evidence="1">
    <location>
        <begin position="4"/>
        <end position="230"/>
    </location>
</feature>
<dbReference type="PANTHER" id="PTHR48079:SF6">
    <property type="entry name" value="NAD(P)-BINDING DOMAIN-CONTAINING PROTEIN-RELATED"/>
    <property type="match status" value="1"/>
</dbReference>
<keyword evidence="3" id="KW-1185">Reference proteome</keyword>
<dbReference type="Gene3D" id="3.40.50.720">
    <property type="entry name" value="NAD(P)-binding Rossmann-like Domain"/>
    <property type="match status" value="1"/>
</dbReference>
<protein>
    <submittedName>
        <fullName evidence="2">NAD-dependent epimerase/dehydratase family protein</fullName>
    </submittedName>
</protein>
<dbReference type="InterPro" id="IPR001509">
    <property type="entry name" value="Epimerase_deHydtase"/>
</dbReference>
<dbReference type="EMBL" id="VTUX01000004">
    <property type="protein sequence ID" value="KAA1191808.1"/>
    <property type="molecule type" value="Genomic_DNA"/>
</dbReference>
<dbReference type="InterPro" id="IPR036291">
    <property type="entry name" value="NAD(P)-bd_dom_sf"/>
</dbReference>
<reference evidence="2 3" key="1">
    <citation type="submission" date="2019-09" db="EMBL/GenBank/DDBJ databases">
        <authorList>
            <person name="Chen X.-Y."/>
        </authorList>
    </citation>
    <scope>NUCLEOTIDE SEQUENCE [LARGE SCALE GENOMIC DNA]</scope>
    <source>
        <strain evidence="2 3">NY5</strain>
    </source>
</reference>
<evidence type="ECO:0000259" key="1">
    <source>
        <dbReference type="Pfam" id="PF01370"/>
    </source>
</evidence>
<dbReference type="GO" id="GO:0005737">
    <property type="term" value="C:cytoplasm"/>
    <property type="evidence" value="ECO:0007669"/>
    <property type="project" value="TreeGrafter"/>
</dbReference>
<gene>
    <name evidence="2" type="ORF">F0M18_09740</name>
</gene>
<dbReference type="GO" id="GO:0004029">
    <property type="term" value="F:aldehyde dehydrogenase (NAD+) activity"/>
    <property type="evidence" value="ECO:0007669"/>
    <property type="project" value="TreeGrafter"/>
</dbReference>
<evidence type="ECO:0000313" key="3">
    <source>
        <dbReference type="Proteomes" id="UP000323708"/>
    </source>
</evidence>
<proteinExistence type="predicted"/>
<dbReference type="RefSeq" id="WP_149611243.1">
    <property type="nucleotide sequence ID" value="NZ_VTUX01000004.1"/>
</dbReference>